<protein>
    <submittedName>
        <fullName evidence="1">Uncharacterized protein</fullName>
    </submittedName>
</protein>
<reference evidence="1" key="1">
    <citation type="journal article" date="2019" name="Sci. Rep.">
        <title>Draft genome of Tanacetum cinerariifolium, the natural source of mosquito coil.</title>
        <authorList>
            <person name="Yamashiro T."/>
            <person name="Shiraishi A."/>
            <person name="Satake H."/>
            <person name="Nakayama K."/>
        </authorList>
    </citation>
    <scope>NUCLEOTIDE SEQUENCE</scope>
</reference>
<proteinExistence type="predicted"/>
<gene>
    <name evidence="1" type="ORF">Tci_056779</name>
</gene>
<accession>A0A6L2NEZ1</accession>
<comment type="caution">
    <text evidence="1">The sequence shown here is derived from an EMBL/GenBank/DDBJ whole genome shotgun (WGS) entry which is preliminary data.</text>
</comment>
<evidence type="ECO:0000313" key="1">
    <source>
        <dbReference type="EMBL" id="GEU84801.1"/>
    </source>
</evidence>
<sequence length="96" mass="11154">MLFSIHSDEWKSYQSQHQTALRIRRRRYNLIPVESKFKNPMLEHQDKLMMKAQAHVSKSSAISDEQALSQRKYFLLSCGKASVEGEIVSKLSRSRA</sequence>
<name>A0A6L2NEZ1_TANCI</name>
<dbReference type="AlphaFoldDB" id="A0A6L2NEZ1"/>
<organism evidence="1">
    <name type="scientific">Tanacetum cinerariifolium</name>
    <name type="common">Dalmatian daisy</name>
    <name type="synonym">Chrysanthemum cinerariifolium</name>
    <dbReference type="NCBI Taxonomy" id="118510"/>
    <lineage>
        <taxon>Eukaryota</taxon>
        <taxon>Viridiplantae</taxon>
        <taxon>Streptophyta</taxon>
        <taxon>Embryophyta</taxon>
        <taxon>Tracheophyta</taxon>
        <taxon>Spermatophyta</taxon>
        <taxon>Magnoliopsida</taxon>
        <taxon>eudicotyledons</taxon>
        <taxon>Gunneridae</taxon>
        <taxon>Pentapetalae</taxon>
        <taxon>asterids</taxon>
        <taxon>campanulids</taxon>
        <taxon>Asterales</taxon>
        <taxon>Asteraceae</taxon>
        <taxon>Asteroideae</taxon>
        <taxon>Anthemideae</taxon>
        <taxon>Anthemidinae</taxon>
        <taxon>Tanacetum</taxon>
    </lineage>
</organism>
<dbReference type="EMBL" id="BKCJ010008972">
    <property type="protein sequence ID" value="GEU84801.1"/>
    <property type="molecule type" value="Genomic_DNA"/>
</dbReference>